<dbReference type="RefSeq" id="WP_040591349.1">
    <property type="nucleotide sequence ID" value="NZ_GG770226.1"/>
</dbReference>
<reference evidence="7 8" key="1">
    <citation type="submission" date="2012-01" db="EMBL/GenBank/DDBJ databases">
        <title>The Genome Sequence of Scardovia inopinata F0304.</title>
        <authorList>
            <consortium name="The Broad Institute Genome Sequencing Platform"/>
            <person name="Earl A."/>
            <person name="Ward D."/>
            <person name="Feldgarden M."/>
            <person name="Gevers D."/>
            <person name="Izard J."/>
            <person name="Baranova O.V."/>
            <person name="Blanton J.M."/>
            <person name="Tanner A.C."/>
            <person name="Dewhirst F.E."/>
            <person name="Young S.K."/>
            <person name="Zeng Q."/>
            <person name="Gargeya S."/>
            <person name="Fitzgerald M."/>
            <person name="Haas B."/>
            <person name="Abouelleil A."/>
            <person name="Alvarado L."/>
            <person name="Arachchi H.M."/>
            <person name="Berlin A."/>
            <person name="Chapman S.B."/>
            <person name="Gearin G."/>
            <person name="Goldberg J."/>
            <person name="Griggs A."/>
            <person name="Gujja S."/>
            <person name="Hansen M."/>
            <person name="Heiman D."/>
            <person name="Howarth C."/>
            <person name="Larimer J."/>
            <person name="Lui A."/>
            <person name="MacDonald P.J."/>
            <person name="McCowen C."/>
            <person name="Montmayeur A."/>
            <person name="Murphy C."/>
            <person name="Neiman D."/>
            <person name="Pearson M."/>
            <person name="Priest M."/>
            <person name="Roberts A."/>
            <person name="Saif S."/>
            <person name="Shea T."/>
            <person name="Sisk P."/>
            <person name="Stolte C."/>
            <person name="Sykes S."/>
            <person name="Wortman J."/>
            <person name="Nusbaum C."/>
            <person name="Birren B."/>
        </authorList>
    </citation>
    <scope>NUCLEOTIDE SEQUENCE [LARGE SCALE GENOMIC DNA]</scope>
    <source>
        <strain evidence="7 8">F0304</strain>
    </source>
</reference>
<dbReference type="GO" id="GO:0016020">
    <property type="term" value="C:membrane"/>
    <property type="evidence" value="ECO:0007669"/>
    <property type="project" value="UniProtKB-SubCell"/>
</dbReference>
<evidence type="ECO:0000256" key="4">
    <source>
        <dbReference type="ARBA" id="ARBA00022989"/>
    </source>
</evidence>
<comment type="similarity">
    <text evidence="2">Belongs to the CorA metal ion transporter (MIT) (TC 1.A.35) family.</text>
</comment>
<evidence type="ECO:0000256" key="3">
    <source>
        <dbReference type="ARBA" id="ARBA00022692"/>
    </source>
</evidence>
<dbReference type="AlphaFoldDB" id="W5IH66"/>
<evidence type="ECO:0000256" key="6">
    <source>
        <dbReference type="SAM" id="Phobius"/>
    </source>
</evidence>
<sequence>MMRIFNTVDGQTEQIATPVRGSWVSLVDPSDMELSTVSQNYNIDLADLRAPLDDEERSRTDVEDTYTMVIVDIPTVEERAERNWYNTIPLSVVVTKDVIITVCSQDTPLLHPFMDGTIRGFNTFMHTRFILQVLYRNAAMYLRYLRIIDRESDKLENRMQNSTQNREILMLMELTKSLLYFTTSLKSNEIVLEKLTTLDLIKPYEDDNDLLEDVITENKQAIEMATIYQGVLQGMTDAFGSIVSNNMNGVMRIFTIITIVLSIPTLIFSLYGMNFRWMPLLNQPWGFSDILLLTLAITVGTTWWLMHSKFFK</sequence>
<comment type="caution">
    <text evidence="7">The sequence shown here is derived from an EMBL/GenBank/DDBJ whole genome shotgun (WGS) entry which is preliminary data.</text>
</comment>
<keyword evidence="8" id="KW-1185">Reference proteome</keyword>
<comment type="subcellular location">
    <subcellularLocation>
        <location evidence="1">Membrane</location>
        <topology evidence="1">Multi-pass membrane protein</topology>
    </subcellularLocation>
</comment>
<proteinExistence type="inferred from homology"/>
<protein>
    <submittedName>
        <fullName evidence="7">Magnesium and cobalt transporter CorA</fullName>
    </submittedName>
</protein>
<dbReference type="SUPFAM" id="SSF144083">
    <property type="entry name" value="Magnesium transport protein CorA, transmembrane region"/>
    <property type="match status" value="1"/>
</dbReference>
<keyword evidence="3 6" id="KW-0812">Transmembrane</keyword>
<name>W5IH66_SCAIO</name>
<dbReference type="PANTHER" id="PTHR47891:SF2">
    <property type="entry name" value="MAGNESIUM AND COBALT TRANSPORTER"/>
    <property type="match status" value="1"/>
</dbReference>
<evidence type="ECO:0000313" key="8">
    <source>
        <dbReference type="Proteomes" id="UP000005777"/>
    </source>
</evidence>
<evidence type="ECO:0000256" key="2">
    <source>
        <dbReference type="ARBA" id="ARBA00009765"/>
    </source>
</evidence>
<feature type="transmembrane region" description="Helical" evidence="6">
    <location>
        <begin position="285"/>
        <end position="306"/>
    </location>
</feature>
<evidence type="ECO:0000256" key="1">
    <source>
        <dbReference type="ARBA" id="ARBA00004141"/>
    </source>
</evidence>
<evidence type="ECO:0000313" key="7">
    <source>
        <dbReference type="EMBL" id="EFG26359.2"/>
    </source>
</evidence>
<dbReference type="Pfam" id="PF01544">
    <property type="entry name" value="CorA"/>
    <property type="match status" value="1"/>
</dbReference>
<dbReference type="HOGENOM" id="CLU_007127_8_1_11"/>
<dbReference type="PANTHER" id="PTHR47891">
    <property type="entry name" value="TRANSPORTER-RELATED"/>
    <property type="match status" value="1"/>
</dbReference>
<dbReference type="Gene3D" id="1.20.58.340">
    <property type="entry name" value="Magnesium transport protein CorA, transmembrane region"/>
    <property type="match status" value="2"/>
</dbReference>
<evidence type="ECO:0000256" key="5">
    <source>
        <dbReference type="ARBA" id="ARBA00023136"/>
    </source>
</evidence>
<gene>
    <name evidence="7" type="ORF">HMPREF9020_01444</name>
</gene>
<feature type="transmembrane region" description="Helical" evidence="6">
    <location>
        <begin position="253"/>
        <end position="273"/>
    </location>
</feature>
<keyword evidence="5 6" id="KW-0472">Membrane</keyword>
<accession>W5IH66</accession>
<dbReference type="eggNOG" id="COG0598">
    <property type="taxonomic scope" value="Bacteria"/>
</dbReference>
<keyword evidence="4 6" id="KW-1133">Transmembrane helix</keyword>
<dbReference type="InterPro" id="IPR045863">
    <property type="entry name" value="CorA_TM1_TM2"/>
</dbReference>
<dbReference type="InterPro" id="IPR045861">
    <property type="entry name" value="CorA_cytoplasmic_dom"/>
</dbReference>
<dbReference type="InterPro" id="IPR002523">
    <property type="entry name" value="MgTranspt_CorA/ZnTranspt_ZntB"/>
</dbReference>
<dbReference type="Gene3D" id="3.30.460.20">
    <property type="entry name" value="CorA soluble domain-like"/>
    <property type="match status" value="1"/>
</dbReference>
<dbReference type="CDD" id="cd12827">
    <property type="entry name" value="EcCorA_ZntB-like_u2"/>
    <property type="match status" value="1"/>
</dbReference>
<dbReference type="GO" id="GO:0046873">
    <property type="term" value="F:metal ion transmembrane transporter activity"/>
    <property type="evidence" value="ECO:0007669"/>
    <property type="project" value="InterPro"/>
</dbReference>
<dbReference type="InterPro" id="IPR047199">
    <property type="entry name" value="CorA-like"/>
</dbReference>
<dbReference type="Proteomes" id="UP000005777">
    <property type="component" value="Unassembled WGS sequence"/>
</dbReference>
<organism evidence="7 8">
    <name type="scientific">Scardovia inopinata F0304</name>
    <dbReference type="NCBI Taxonomy" id="641146"/>
    <lineage>
        <taxon>Bacteria</taxon>
        <taxon>Bacillati</taxon>
        <taxon>Actinomycetota</taxon>
        <taxon>Actinomycetes</taxon>
        <taxon>Bifidobacteriales</taxon>
        <taxon>Bifidobacteriaceae</taxon>
        <taxon>Scardovia</taxon>
    </lineage>
</organism>
<dbReference type="SUPFAM" id="SSF143865">
    <property type="entry name" value="CorA soluble domain-like"/>
    <property type="match status" value="1"/>
</dbReference>
<dbReference type="EMBL" id="ADCX01000013">
    <property type="protein sequence ID" value="EFG26359.2"/>
    <property type="molecule type" value="Genomic_DNA"/>
</dbReference>